<evidence type="ECO:0000256" key="1">
    <source>
        <dbReference type="SAM" id="MobiDB-lite"/>
    </source>
</evidence>
<accession>A0A835XZ30</accession>
<sequence>MGPFLASADAQVREATTCRDYTRIDRTCEVVRGGGRGVLHCSETREVFKLCSDGETQHTEKLSTTSIETREPLLEGSTLVATRPRWELSPSRSGDSASSASSAAVDPAAPASASLAPSSAAPAPAQGQPPSPSGRRAYRPWTAHADDGGGTAAGAGFVSTAGVSPERLMTPRVGQAMDEVIQLAGEVQREMAQQGVSLVRKGEEQQRRRQGGLLSRLFGSGVDAASEPGRTWKFQEWQ</sequence>
<dbReference type="OrthoDB" id="537350at2759"/>
<evidence type="ECO:0000313" key="3">
    <source>
        <dbReference type="Proteomes" id="UP000612055"/>
    </source>
</evidence>
<dbReference type="Proteomes" id="UP000612055">
    <property type="component" value="Unassembled WGS sequence"/>
</dbReference>
<feature type="region of interest" description="Disordered" evidence="1">
    <location>
        <begin position="219"/>
        <end position="238"/>
    </location>
</feature>
<feature type="compositionally biased region" description="Low complexity" evidence="1">
    <location>
        <begin position="88"/>
        <end position="126"/>
    </location>
</feature>
<proteinExistence type="predicted"/>
<dbReference type="EMBL" id="JAEHOE010000036">
    <property type="protein sequence ID" value="KAG2493682.1"/>
    <property type="molecule type" value="Genomic_DNA"/>
</dbReference>
<dbReference type="AlphaFoldDB" id="A0A835XZ30"/>
<evidence type="ECO:0000313" key="2">
    <source>
        <dbReference type="EMBL" id="KAG2493682.1"/>
    </source>
</evidence>
<protein>
    <submittedName>
        <fullName evidence="2">Uncharacterized protein</fullName>
    </submittedName>
</protein>
<gene>
    <name evidence="2" type="ORF">HYH03_008196</name>
</gene>
<organism evidence="2 3">
    <name type="scientific">Edaphochlamys debaryana</name>
    <dbReference type="NCBI Taxonomy" id="47281"/>
    <lineage>
        <taxon>Eukaryota</taxon>
        <taxon>Viridiplantae</taxon>
        <taxon>Chlorophyta</taxon>
        <taxon>core chlorophytes</taxon>
        <taxon>Chlorophyceae</taxon>
        <taxon>CS clade</taxon>
        <taxon>Chlamydomonadales</taxon>
        <taxon>Chlamydomonadales incertae sedis</taxon>
        <taxon>Edaphochlamys</taxon>
    </lineage>
</organism>
<keyword evidence="3" id="KW-1185">Reference proteome</keyword>
<name>A0A835XZ30_9CHLO</name>
<reference evidence="2" key="1">
    <citation type="journal article" date="2020" name="bioRxiv">
        <title>Comparative genomics of Chlamydomonas.</title>
        <authorList>
            <person name="Craig R.J."/>
            <person name="Hasan A.R."/>
            <person name="Ness R.W."/>
            <person name="Keightley P.D."/>
        </authorList>
    </citation>
    <scope>NUCLEOTIDE SEQUENCE</scope>
    <source>
        <strain evidence="2">CCAP 11/70</strain>
    </source>
</reference>
<comment type="caution">
    <text evidence="2">The sequence shown here is derived from an EMBL/GenBank/DDBJ whole genome shotgun (WGS) entry which is preliminary data.</text>
</comment>
<feature type="region of interest" description="Disordered" evidence="1">
    <location>
        <begin position="55"/>
        <end position="153"/>
    </location>
</feature>